<proteinExistence type="predicted"/>
<evidence type="ECO:0000313" key="2">
    <source>
        <dbReference type="EMBL" id="CAL1386339.1"/>
    </source>
</evidence>
<dbReference type="EMBL" id="OZ034818">
    <property type="protein sequence ID" value="CAL1386339.1"/>
    <property type="molecule type" value="Genomic_DNA"/>
</dbReference>
<accession>A0AAV2EKM2</accession>
<protein>
    <submittedName>
        <fullName evidence="2">Uncharacterized protein</fullName>
    </submittedName>
</protein>
<organism evidence="2 3">
    <name type="scientific">Linum trigynum</name>
    <dbReference type="NCBI Taxonomy" id="586398"/>
    <lineage>
        <taxon>Eukaryota</taxon>
        <taxon>Viridiplantae</taxon>
        <taxon>Streptophyta</taxon>
        <taxon>Embryophyta</taxon>
        <taxon>Tracheophyta</taxon>
        <taxon>Spermatophyta</taxon>
        <taxon>Magnoliopsida</taxon>
        <taxon>eudicotyledons</taxon>
        <taxon>Gunneridae</taxon>
        <taxon>Pentapetalae</taxon>
        <taxon>rosids</taxon>
        <taxon>fabids</taxon>
        <taxon>Malpighiales</taxon>
        <taxon>Linaceae</taxon>
        <taxon>Linum</taxon>
    </lineage>
</organism>
<sequence length="66" mass="7434">MVRQSCGTRGGAGGRRRRERRQNVRQRRANDNLDANGDEKKVVPRAGAERRKNIDVCGVRQSRVCG</sequence>
<reference evidence="2 3" key="1">
    <citation type="submission" date="2024-04" db="EMBL/GenBank/DDBJ databases">
        <authorList>
            <person name="Fracassetti M."/>
        </authorList>
    </citation>
    <scope>NUCLEOTIDE SEQUENCE [LARGE SCALE GENOMIC DNA]</scope>
</reference>
<feature type="region of interest" description="Disordered" evidence="1">
    <location>
        <begin position="1"/>
        <end position="51"/>
    </location>
</feature>
<feature type="compositionally biased region" description="Basic and acidic residues" evidence="1">
    <location>
        <begin position="37"/>
        <end position="51"/>
    </location>
</feature>
<keyword evidence="3" id="KW-1185">Reference proteome</keyword>
<dbReference type="AlphaFoldDB" id="A0AAV2EKM2"/>
<gene>
    <name evidence="2" type="ORF">LTRI10_LOCUS27405</name>
</gene>
<feature type="compositionally biased region" description="Basic residues" evidence="1">
    <location>
        <begin position="14"/>
        <end position="27"/>
    </location>
</feature>
<name>A0AAV2EKM2_9ROSI</name>
<evidence type="ECO:0000256" key="1">
    <source>
        <dbReference type="SAM" id="MobiDB-lite"/>
    </source>
</evidence>
<evidence type="ECO:0000313" key="3">
    <source>
        <dbReference type="Proteomes" id="UP001497516"/>
    </source>
</evidence>
<dbReference type="Proteomes" id="UP001497516">
    <property type="component" value="Chromosome 5"/>
</dbReference>